<dbReference type="Pfam" id="PF00005">
    <property type="entry name" value="ABC_tran"/>
    <property type="match status" value="1"/>
</dbReference>
<dbReference type="SUPFAM" id="SSF54631">
    <property type="entry name" value="CBS-domain pair"/>
    <property type="match status" value="1"/>
</dbReference>
<dbReference type="KEGG" id="kpm:KPHS_36290"/>
<dbReference type="Gene3D" id="3.40.50.300">
    <property type="entry name" value="P-loop containing nucleotide triphosphate hydrolases"/>
    <property type="match status" value="1"/>
</dbReference>
<dbReference type="AlphaFoldDB" id="A0A0H3GVE4"/>
<organism evidence="8 9">
    <name type="scientific">Klebsiella pneumoniae subsp. pneumoniae (strain HS11286)</name>
    <dbReference type="NCBI Taxonomy" id="1125630"/>
    <lineage>
        <taxon>Bacteria</taxon>
        <taxon>Pseudomonadati</taxon>
        <taxon>Pseudomonadota</taxon>
        <taxon>Gammaproteobacteria</taxon>
        <taxon>Enterobacterales</taxon>
        <taxon>Enterobacteriaceae</taxon>
        <taxon>Klebsiella/Raoultella group</taxon>
        <taxon>Klebsiella</taxon>
        <taxon>Klebsiella pneumoniae complex</taxon>
    </lineage>
</organism>
<evidence type="ECO:0000256" key="2">
    <source>
        <dbReference type="ARBA" id="ARBA00022448"/>
    </source>
</evidence>
<dbReference type="PANTHER" id="PTHR43117:SF5">
    <property type="entry name" value="GLYCINE BETAINE UPTAKE SYSTEM ATP-BINDING PROTEIN YEHX"/>
    <property type="match status" value="1"/>
</dbReference>
<dbReference type="EMBL" id="CP003200">
    <property type="protein sequence ID" value="AEW62327.1"/>
    <property type="molecule type" value="Genomic_DNA"/>
</dbReference>
<dbReference type="RefSeq" id="WP_004149083.1">
    <property type="nucleotide sequence ID" value="NC_016845.1"/>
</dbReference>
<dbReference type="PATRIC" id="fig|1125630.4.peg.3536"/>
<evidence type="ECO:0000256" key="4">
    <source>
        <dbReference type="ARBA" id="ARBA00022840"/>
    </source>
</evidence>
<keyword evidence="4 8" id="KW-0067">ATP-binding</keyword>
<accession>A0A0H3GVE4</accession>
<evidence type="ECO:0000313" key="8">
    <source>
        <dbReference type="EMBL" id="AEW62327.1"/>
    </source>
</evidence>
<dbReference type="GO" id="GO:0005524">
    <property type="term" value="F:ATP binding"/>
    <property type="evidence" value="ECO:0007669"/>
    <property type="project" value="UniProtKB-KW"/>
</dbReference>
<dbReference type="InterPro" id="IPR017871">
    <property type="entry name" value="ABC_transporter-like_CS"/>
</dbReference>
<dbReference type="SMART" id="SM00382">
    <property type="entry name" value="AAA"/>
    <property type="match status" value="1"/>
</dbReference>
<dbReference type="InterPro" id="IPR027417">
    <property type="entry name" value="P-loop_NTPase"/>
</dbReference>
<dbReference type="GO" id="GO:0015697">
    <property type="term" value="P:quaternary ammonium group transport"/>
    <property type="evidence" value="ECO:0007669"/>
    <property type="project" value="UniProtKB-ARBA"/>
</dbReference>
<dbReference type="PANTHER" id="PTHR43117">
    <property type="entry name" value="OSMOPROTECTANT IMPORT ATP-BINDING PROTEIN OSMV"/>
    <property type="match status" value="1"/>
</dbReference>
<dbReference type="PROSITE" id="PS00211">
    <property type="entry name" value="ABC_TRANSPORTER_1"/>
    <property type="match status" value="1"/>
</dbReference>
<proteinExistence type="inferred from homology"/>
<dbReference type="PROSITE" id="PS51371">
    <property type="entry name" value="CBS"/>
    <property type="match status" value="1"/>
</dbReference>
<dbReference type="HOGENOM" id="CLU_000604_1_5_6"/>
<evidence type="ECO:0000256" key="5">
    <source>
        <dbReference type="PROSITE-ProRule" id="PRU00703"/>
    </source>
</evidence>
<dbReference type="InterPro" id="IPR000644">
    <property type="entry name" value="CBS_dom"/>
</dbReference>
<dbReference type="InterPro" id="IPR003439">
    <property type="entry name" value="ABC_transporter-like_ATP-bd"/>
</dbReference>
<dbReference type="GeneID" id="11848660"/>
<dbReference type="GO" id="GO:0016887">
    <property type="term" value="F:ATP hydrolysis activity"/>
    <property type="evidence" value="ECO:0007669"/>
    <property type="project" value="InterPro"/>
</dbReference>
<dbReference type="FunFam" id="3.40.50.300:FF:000425">
    <property type="entry name" value="Probable ABC transporter, ATP-binding subunit"/>
    <property type="match status" value="1"/>
</dbReference>
<protein>
    <submittedName>
        <fullName evidence="8">ATP-binding component of a transport system</fullName>
    </submittedName>
</protein>
<feature type="domain" description="CBS" evidence="7">
    <location>
        <begin position="254"/>
        <end position="315"/>
    </location>
</feature>
<dbReference type="RefSeq" id="YP_005227929.1">
    <property type="nucleotide sequence ID" value="NC_016845.1"/>
</dbReference>
<dbReference type="Pfam" id="PF00571">
    <property type="entry name" value="CBS"/>
    <property type="match status" value="1"/>
</dbReference>
<feature type="domain" description="ABC transporter" evidence="6">
    <location>
        <begin position="2"/>
        <end position="235"/>
    </location>
</feature>
<keyword evidence="2" id="KW-0813">Transport</keyword>
<evidence type="ECO:0000259" key="6">
    <source>
        <dbReference type="PROSITE" id="PS50893"/>
    </source>
</evidence>
<reference evidence="8 9" key="1">
    <citation type="journal article" date="2012" name="J. Bacteriol.">
        <title>Complete genome sequence of Klebsiella pneumoniae subsp. pneumoniae HS11286, a multidrug-resistant strain isolated from human sputum.</title>
        <authorList>
            <person name="Liu P."/>
            <person name="Li P."/>
            <person name="Jiang X."/>
            <person name="Bi D."/>
            <person name="Xie Y."/>
            <person name="Tai C."/>
            <person name="Deng Z."/>
            <person name="Rajakumar K."/>
            <person name="Ou H.Y."/>
        </authorList>
    </citation>
    <scope>NUCLEOTIDE SEQUENCE [LARGE SCALE GENOMIC DNA]</scope>
    <source>
        <strain evidence="8 9">HS11286</strain>
    </source>
</reference>
<dbReference type="InterPro" id="IPR046342">
    <property type="entry name" value="CBS_dom_sf"/>
</dbReference>
<dbReference type="InterPro" id="IPR003593">
    <property type="entry name" value="AAA+_ATPase"/>
</dbReference>
<evidence type="ECO:0000256" key="1">
    <source>
        <dbReference type="ARBA" id="ARBA00005417"/>
    </source>
</evidence>
<dbReference type="Proteomes" id="UP000007841">
    <property type="component" value="Chromosome"/>
</dbReference>
<evidence type="ECO:0000256" key="3">
    <source>
        <dbReference type="ARBA" id="ARBA00022741"/>
    </source>
</evidence>
<evidence type="ECO:0000313" key="9">
    <source>
        <dbReference type="Proteomes" id="UP000007841"/>
    </source>
</evidence>
<dbReference type="SUPFAM" id="SSF52540">
    <property type="entry name" value="P-loop containing nucleoside triphosphate hydrolases"/>
    <property type="match status" value="1"/>
</dbReference>
<sequence length="315" mass="35067">MIEFQGVSKVFAGHPAVKDLTLELREGAFSVLVGTSGSGKSTTLKMINRLLEPDRGTIRFAGEDIRQQPVLTLRRRMGYAIQSIGLFPHWTVAQNIATVPQLQRWPRARIADRIDELMALLGLEATLRDRYPHQLSGGQQQRVGVARALAADPEVLLMDEPFGALDPVTREALQQEMLRIHRLLGRTIVLVTHDIDEALRLADHLVLMDGGEVVQQGAPLEMLLRPKNSFVQTFFGRSELGVRLLSLREVGDYLRPDERLAGEGLTVTMTLREALSQFVARRCETLPVVDAEGRPCGTLHFADLLRQEMSHEGAS</sequence>
<keyword evidence="9" id="KW-1185">Reference proteome</keyword>
<dbReference type="PROSITE" id="PS50893">
    <property type="entry name" value="ABC_TRANSPORTER_2"/>
    <property type="match status" value="1"/>
</dbReference>
<gene>
    <name evidence="8" type="ordered locus">KPHS_36290</name>
</gene>
<name>A0A0H3GVE4_KLEPH</name>
<keyword evidence="3" id="KW-0547">Nucleotide-binding</keyword>
<comment type="similarity">
    <text evidence="1">Belongs to the ABC transporter superfamily.</text>
</comment>
<evidence type="ECO:0000259" key="7">
    <source>
        <dbReference type="PROSITE" id="PS51371"/>
    </source>
</evidence>
<dbReference type="STRING" id="1125630.KPHS_36290"/>
<keyword evidence="5" id="KW-0129">CBS domain</keyword>